<dbReference type="AlphaFoldDB" id="A0A9X5BD66"/>
<feature type="region of interest" description="Disordered" evidence="1">
    <location>
        <begin position="159"/>
        <end position="179"/>
    </location>
</feature>
<dbReference type="Pfam" id="PF13508">
    <property type="entry name" value="Acetyltransf_7"/>
    <property type="match status" value="1"/>
</dbReference>
<gene>
    <name evidence="3" type="ORF">D5281_02905</name>
</gene>
<protein>
    <submittedName>
        <fullName evidence="3">N-acetyltransferase</fullName>
    </submittedName>
</protein>
<dbReference type="PROSITE" id="PS51186">
    <property type="entry name" value="GNAT"/>
    <property type="match status" value="1"/>
</dbReference>
<dbReference type="GO" id="GO:0016747">
    <property type="term" value="F:acyltransferase activity, transferring groups other than amino-acyl groups"/>
    <property type="evidence" value="ECO:0007669"/>
    <property type="project" value="InterPro"/>
</dbReference>
<keyword evidence="4" id="KW-1185">Reference proteome</keyword>
<feature type="domain" description="N-acetyltransferase" evidence="2">
    <location>
        <begin position="24"/>
        <end position="163"/>
    </location>
</feature>
<dbReference type="EMBL" id="QZDT01000002">
    <property type="protein sequence ID" value="NBJ91565.1"/>
    <property type="molecule type" value="Genomic_DNA"/>
</dbReference>
<comment type="caution">
    <text evidence="3">The sequence shown here is derived from an EMBL/GenBank/DDBJ whole genome shotgun (WGS) entry which is preliminary data.</text>
</comment>
<sequence length="179" mass="20087">MPDMLVKLYHLPQMDREQIKKANYQIRRAMAPDKLRVVDWVREHSGIFAAGECDVCFSHTPITCFIATREEKIIGYACYDATAPDFFGPTRVLDKEQGRGIGKQLLLASLWAMREEGYGYAIIGSVGPAAFYEKCVGAMVIPDSSPGIYEDFLGGIEKRKSREEQKDEDGIGTREGKEI</sequence>
<dbReference type="InterPro" id="IPR000182">
    <property type="entry name" value="GNAT_dom"/>
</dbReference>
<dbReference type="OrthoDB" id="4016818at2"/>
<evidence type="ECO:0000256" key="1">
    <source>
        <dbReference type="SAM" id="MobiDB-lite"/>
    </source>
</evidence>
<organism evidence="3 4">
    <name type="scientific">Parablautia muri</name>
    <dbReference type="NCBI Taxonomy" id="2320879"/>
    <lineage>
        <taxon>Bacteria</taxon>
        <taxon>Bacillati</taxon>
        <taxon>Bacillota</taxon>
        <taxon>Clostridia</taxon>
        <taxon>Lachnospirales</taxon>
        <taxon>Lachnospiraceae</taxon>
        <taxon>Parablautia</taxon>
    </lineage>
</organism>
<dbReference type="Gene3D" id="3.40.630.30">
    <property type="match status" value="1"/>
</dbReference>
<evidence type="ECO:0000313" key="4">
    <source>
        <dbReference type="Proteomes" id="UP001154420"/>
    </source>
</evidence>
<dbReference type="SUPFAM" id="SSF55729">
    <property type="entry name" value="Acyl-CoA N-acyltransferases (Nat)"/>
    <property type="match status" value="1"/>
</dbReference>
<dbReference type="InterPro" id="IPR016181">
    <property type="entry name" value="Acyl_CoA_acyltransferase"/>
</dbReference>
<name>A0A9X5BD66_9FIRM</name>
<proteinExistence type="predicted"/>
<reference evidence="3" key="1">
    <citation type="submission" date="2018-09" db="EMBL/GenBank/DDBJ databases">
        <title>Murine metabolic-syndrome-specific gut microbial biobank.</title>
        <authorList>
            <person name="Liu C."/>
        </authorList>
    </citation>
    <scope>NUCLEOTIDE SEQUENCE</scope>
    <source>
        <strain evidence="3">D42-62</strain>
    </source>
</reference>
<dbReference type="CDD" id="cd04301">
    <property type="entry name" value="NAT_SF"/>
    <property type="match status" value="1"/>
</dbReference>
<dbReference type="RefSeq" id="WP_160558641.1">
    <property type="nucleotide sequence ID" value="NZ_QZDT01000002.1"/>
</dbReference>
<evidence type="ECO:0000313" key="3">
    <source>
        <dbReference type="EMBL" id="NBJ91565.1"/>
    </source>
</evidence>
<accession>A0A9X5BD66</accession>
<dbReference type="Proteomes" id="UP001154420">
    <property type="component" value="Unassembled WGS sequence"/>
</dbReference>
<evidence type="ECO:0000259" key="2">
    <source>
        <dbReference type="PROSITE" id="PS51186"/>
    </source>
</evidence>